<dbReference type="InterPro" id="IPR023214">
    <property type="entry name" value="HAD_sf"/>
</dbReference>
<proteinExistence type="predicted"/>
<dbReference type="PRINTS" id="PR00413">
    <property type="entry name" value="HADHALOGNASE"/>
</dbReference>
<gene>
    <name evidence="1" type="ORF">GCM10007392_39550</name>
</gene>
<sequence>MDAIFLDFDGVIRHWRTEAVREAEAELGCPAGCLFQCAFDRQRLIPAITGRVTHECWQSKVRQALAADWGEDAASRLVSAWQAATWDLDHALLSDIRAKRPDRPIVLVTNATSSLGADLERCGLGGYFDSVVNSSEIGVAKPDAGFFEHALARVGVRADRSLFVDDSRTNVAAARDLNFQSIHFEDRATAWPAIVEILDRG</sequence>
<reference evidence="1" key="2">
    <citation type="submission" date="2020-09" db="EMBL/GenBank/DDBJ databases">
        <authorList>
            <person name="Sun Q."/>
            <person name="Kim S."/>
        </authorList>
    </citation>
    <scope>NUCLEOTIDE SEQUENCE</scope>
    <source>
        <strain evidence="1">KCTC 22169</strain>
    </source>
</reference>
<evidence type="ECO:0008006" key="3">
    <source>
        <dbReference type="Google" id="ProtNLM"/>
    </source>
</evidence>
<dbReference type="RefSeq" id="WP_189611983.1">
    <property type="nucleotide sequence ID" value="NZ_BMXR01000011.1"/>
</dbReference>
<evidence type="ECO:0000313" key="2">
    <source>
        <dbReference type="Proteomes" id="UP000626148"/>
    </source>
</evidence>
<dbReference type="SFLD" id="SFLDS00003">
    <property type="entry name" value="Haloacid_Dehalogenase"/>
    <property type="match status" value="1"/>
</dbReference>
<dbReference type="NCBIfam" id="TIGR01509">
    <property type="entry name" value="HAD-SF-IA-v3"/>
    <property type="match status" value="1"/>
</dbReference>
<dbReference type="PANTHER" id="PTHR43611:SF3">
    <property type="entry name" value="FLAVIN MONONUCLEOTIDE HYDROLASE 1, CHLOROPLATIC"/>
    <property type="match status" value="1"/>
</dbReference>
<name>A0A918NHF5_9GAMM</name>
<accession>A0A918NHF5</accession>
<dbReference type="InterPro" id="IPR036412">
    <property type="entry name" value="HAD-like_sf"/>
</dbReference>
<evidence type="ECO:0000313" key="1">
    <source>
        <dbReference type="EMBL" id="GGX67930.1"/>
    </source>
</evidence>
<organism evidence="1 2">
    <name type="scientific">Saccharospirillum salsuginis</name>
    <dbReference type="NCBI Taxonomy" id="418750"/>
    <lineage>
        <taxon>Bacteria</taxon>
        <taxon>Pseudomonadati</taxon>
        <taxon>Pseudomonadota</taxon>
        <taxon>Gammaproteobacteria</taxon>
        <taxon>Oceanospirillales</taxon>
        <taxon>Saccharospirillaceae</taxon>
        <taxon>Saccharospirillum</taxon>
    </lineage>
</organism>
<dbReference type="AlphaFoldDB" id="A0A918NHF5"/>
<protein>
    <recommendedName>
        <fullName evidence="3">Hydrolase of the HAD superfamily</fullName>
    </recommendedName>
</protein>
<dbReference type="Proteomes" id="UP000626148">
    <property type="component" value="Unassembled WGS sequence"/>
</dbReference>
<dbReference type="Pfam" id="PF00702">
    <property type="entry name" value="Hydrolase"/>
    <property type="match status" value="1"/>
</dbReference>
<keyword evidence="2" id="KW-1185">Reference proteome</keyword>
<dbReference type="SUPFAM" id="SSF56784">
    <property type="entry name" value="HAD-like"/>
    <property type="match status" value="1"/>
</dbReference>
<dbReference type="PANTHER" id="PTHR43611">
    <property type="entry name" value="ALPHA-D-GLUCOSE 1-PHOSPHATE PHOSPHATASE"/>
    <property type="match status" value="1"/>
</dbReference>
<dbReference type="SFLD" id="SFLDG01129">
    <property type="entry name" value="C1.5:_HAD__Beta-PGM__Phosphata"/>
    <property type="match status" value="1"/>
</dbReference>
<dbReference type="InterPro" id="IPR006439">
    <property type="entry name" value="HAD-SF_hydro_IA"/>
</dbReference>
<reference evidence="1" key="1">
    <citation type="journal article" date="2014" name="Int. J. Syst. Evol. Microbiol.">
        <title>Complete genome sequence of Corynebacterium casei LMG S-19264T (=DSM 44701T), isolated from a smear-ripened cheese.</title>
        <authorList>
            <consortium name="US DOE Joint Genome Institute (JGI-PGF)"/>
            <person name="Walter F."/>
            <person name="Albersmeier A."/>
            <person name="Kalinowski J."/>
            <person name="Ruckert C."/>
        </authorList>
    </citation>
    <scope>NUCLEOTIDE SEQUENCE</scope>
    <source>
        <strain evidence="1">KCTC 22169</strain>
    </source>
</reference>
<comment type="caution">
    <text evidence="1">The sequence shown here is derived from an EMBL/GenBank/DDBJ whole genome shotgun (WGS) entry which is preliminary data.</text>
</comment>
<dbReference type="EMBL" id="BMXR01000011">
    <property type="protein sequence ID" value="GGX67930.1"/>
    <property type="molecule type" value="Genomic_DNA"/>
</dbReference>
<dbReference type="Gene3D" id="3.40.50.1000">
    <property type="entry name" value="HAD superfamily/HAD-like"/>
    <property type="match status" value="1"/>
</dbReference>